<evidence type="ECO:0000313" key="2">
    <source>
        <dbReference type="EMBL" id="SEJ50399.1"/>
    </source>
</evidence>
<keyword evidence="1" id="KW-1133">Transmembrane helix</keyword>
<dbReference type="EMBL" id="FNZK01000009">
    <property type="protein sequence ID" value="SEJ50399.1"/>
    <property type="molecule type" value="Genomic_DNA"/>
</dbReference>
<reference evidence="2 3" key="1">
    <citation type="submission" date="2016-10" db="EMBL/GenBank/DDBJ databases">
        <authorList>
            <person name="de Groot N.N."/>
        </authorList>
    </citation>
    <scope>NUCLEOTIDE SEQUENCE [LARGE SCALE GENOMIC DNA]</scope>
    <source>
        <strain evidence="2 3">DSM 2179</strain>
    </source>
</reference>
<name>A0A1H6ZAD8_9FIRM</name>
<dbReference type="AlphaFoldDB" id="A0A1H6ZAD8"/>
<organism evidence="2 3">
    <name type="scientific">Propionispira arboris</name>
    <dbReference type="NCBI Taxonomy" id="84035"/>
    <lineage>
        <taxon>Bacteria</taxon>
        <taxon>Bacillati</taxon>
        <taxon>Bacillota</taxon>
        <taxon>Negativicutes</taxon>
        <taxon>Selenomonadales</taxon>
        <taxon>Selenomonadaceae</taxon>
        <taxon>Propionispira</taxon>
    </lineage>
</organism>
<keyword evidence="1" id="KW-0812">Transmembrane</keyword>
<evidence type="ECO:0000313" key="3">
    <source>
        <dbReference type="Proteomes" id="UP000199662"/>
    </source>
</evidence>
<feature type="transmembrane region" description="Helical" evidence="1">
    <location>
        <begin position="22"/>
        <end position="42"/>
    </location>
</feature>
<keyword evidence="3" id="KW-1185">Reference proteome</keyword>
<proteinExistence type="predicted"/>
<accession>A0A1H6ZAD8</accession>
<sequence>MFLIAITEDLLLTFIYFTKKTLSYSGMAVMGVLFFAQCTFYGHCLKFNYMGYFY</sequence>
<protein>
    <submittedName>
        <fullName evidence="2">Uncharacterized protein</fullName>
    </submittedName>
</protein>
<evidence type="ECO:0000256" key="1">
    <source>
        <dbReference type="SAM" id="Phobius"/>
    </source>
</evidence>
<keyword evidence="1" id="KW-0472">Membrane</keyword>
<gene>
    <name evidence="2" type="ORF">SAMN05660742_10922</name>
</gene>
<dbReference type="STRING" id="84035.SAMN05660742_10922"/>
<dbReference type="Proteomes" id="UP000199662">
    <property type="component" value="Unassembled WGS sequence"/>
</dbReference>